<dbReference type="Proteomes" id="UP000248706">
    <property type="component" value="Unassembled WGS sequence"/>
</dbReference>
<reference evidence="3 4" key="1">
    <citation type="submission" date="2016-08" db="EMBL/GenBank/DDBJ databases">
        <title>Analysis of Carbohydrate Active Enzymes in Thermogemmatispora T81 Reveals Carbohydrate Degradation Ability.</title>
        <authorList>
            <person name="Tomazini A."/>
            <person name="Lal S."/>
            <person name="Stott M."/>
            <person name="Henrissat B."/>
            <person name="Polikarpov I."/>
            <person name="Sparling R."/>
            <person name="Levin D.B."/>
        </authorList>
    </citation>
    <scope>NUCLEOTIDE SEQUENCE [LARGE SCALE GENOMIC DNA]</scope>
    <source>
        <strain evidence="3 4">T81</strain>
    </source>
</reference>
<accession>A0A328VN62</accession>
<dbReference type="EMBL" id="MCIF01000002">
    <property type="protein sequence ID" value="RAQ95575.1"/>
    <property type="molecule type" value="Genomic_DNA"/>
</dbReference>
<sequence>MPGRRDRDEESQERYEEDFAEFEMADGANGHRYRPRRRSAAWRSPAAWPPPDDVDVEPEPPRRRKWRWWWLAIAALVICGICGFMGTFAAVNLGIGMSLSKDAAVTASNFLAALGTQDYAQAYRYLGPPMTLQPGAQSTFIAQAQRYDACFGTVVDYKQVEGTTVIQDNTWSSTYEVTRSKLQRSYRLTLTLQEDSNHQWRIVDYQSEGADNALAPSQPACQ</sequence>
<dbReference type="RefSeq" id="WP_112428417.1">
    <property type="nucleotide sequence ID" value="NZ_MCIF01000002.1"/>
</dbReference>
<gene>
    <name evidence="3" type="ORF">A4R35_08515</name>
</gene>
<keyword evidence="2" id="KW-0472">Membrane</keyword>
<protein>
    <recommendedName>
        <fullName evidence="5">DUF4878 domain-containing protein</fullName>
    </recommendedName>
</protein>
<keyword evidence="2" id="KW-0812">Transmembrane</keyword>
<dbReference type="AlphaFoldDB" id="A0A328VN62"/>
<evidence type="ECO:0000313" key="4">
    <source>
        <dbReference type="Proteomes" id="UP000248706"/>
    </source>
</evidence>
<organism evidence="3 4">
    <name type="scientific">Thermogemmatispora tikiterensis</name>
    <dbReference type="NCBI Taxonomy" id="1825093"/>
    <lineage>
        <taxon>Bacteria</taxon>
        <taxon>Bacillati</taxon>
        <taxon>Chloroflexota</taxon>
        <taxon>Ktedonobacteria</taxon>
        <taxon>Thermogemmatisporales</taxon>
        <taxon>Thermogemmatisporaceae</taxon>
        <taxon>Thermogemmatispora</taxon>
    </lineage>
</organism>
<feature type="transmembrane region" description="Helical" evidence="2">
    <location>
        <begin position="68"/>
        <end position="91"/>
    </location>
</feature>
<comment type="caution">
    <text evidence="3">The sequence shown here is derived from an EMBL/GenBank/DDBJ whole genome shotgun (WGS) entry which is preliminary data.</text>
</comment>
<proteinExistence type="predicted"/>
<dbReference type="OrthoDB" id="154127at2"/>
<evidence type="ECO:0008006" key="5">
    <source>
        <dbReference type="Google" id="ProtNLM"/>
    </source>
</evidence>
<evidence type="ECO:0000256" key="1">
    <source>
        <dbReference type="SAM" id="MobiDB-lite"/>
    </source>
</evidence>
<evidence type="ECO:0000313" key="3">
    <source>
        <dbReference type="EMBL" id="RAQ95575.1"/>
    </source>
</evidence>
<name>A0A328VN62_9CHLR</name>
<feature type="region of interest" description="Disordered" evidence="1">
    <location>
        <begin position="41"/>
        <end position="60"/>
    </location>
</feature>
<evidence type="ECO:0000256" key="2">
    <source>
        <dbReference type="SAM" id="Phobius"/>
    </source>
</evidence>
<keyword evidence="4" id="KW-1185">Reference proteome</keyword>
<keyword evidence="2" id="KW-1133">Transmembrane helix</keyword>